<reference evidence="1" key="1">
    <citation type="journal article" date="2023" name="Insect Mol. Biol.">
        <title>Genome sequencing provides insights into the evolution of gene families encoding plant cell wall-degrading enzymes in longhorned beetles.</title>
        <authorList>
            <person name="Shin N.R."/>
            <person name="Okamura Y."/>
            <person name="Kirsch R."/>
            <person name="Pauchet Y."/>
        </authorList>
    </citation>
    <scope>NUCLEOTIDE SEQUENCE</scope>
    <source>
        <strain evidence="1">AMC_N1</strain>
    </source>
</reference>
<protein>
    <submittedName>
        <fullName evidence="1">Uncharacterized protein</fullName>
    </submittedName>
</protein>
<evidence type="ECO:0000313" key="1">
    <source>
        <dbReference type="EMBL" id="KAJ8946476.1"/>
    </source>
</evidence>
<accession>A0AAV8Y5N2</accession>
<proteinExistence type="predicted"/>
<evidence type="ECO:0000313" key="2">
    <source>
        <dbReference type="Proteomes" id="UP001162162"/>
    </source>
</evidence>
<dbReference type="EMBL" id="JAPWTK010000185">
    <property type="protein sequence ID" value="KAJ8946476.1"/>
    <property type="molecule type" value="Genomic_DNA"/>
</dbReference>
<dbReference type="AlphaFoldDB" id="A0AAV8Y5N2"/>
<sequence>MEVGVDALDFVILEQTYPPFVDDLPDISTPGSCISIQGAVKPDCTRCNTAHLIYNVAAAQIIAPIIGNVTLLPGACLSNITNGLTDNMSRSR</sequence>
<gene>
    <name evidence="1" type="ORF">NQ318_004522</name>
</gene>
<organism evidence="1 2">
    <name type="scientific">Aromia moschata</name>
    <dbReference type="NCBI Taxonomy" id="1265417"/>
    <lineage>
        <taxon>Eukaryota</taxon>
        <taxon>Metazoa</taxon>
        <taxon>Ecdysozoa</taxon>
        <taxon>Arthropoda</taxon>
        <taxon>Hexapoda</taxon>
        <taxon>Insecta</taxon>
        <taxon>Pterygota</taxon>
        <taxon>Neoptera</taxon>
        <taxon>Endopterygota</taxon>
        <taxon>Coleoptera</taxon>
        <taxon>Polyphaga</taxon>
        <taxon>Cucujiformia</taxon>
        <taxon>Chrysomeloidea</taxon>
        <taxon>Cerambycidae</taxon>
        <taxon>Cerambycinae</taxon>
        <taxon>Callichromatini</taxon>
        <taxon>Aromia</taxon>
    </lineage>
</organism>
<dbReference type="Proteomes" id="UP001162162">
    <property type="component" value="Unassembled WGS sequence"/>
</dbReference>
<comment type="caution">
    <text evidence="1">The sequence shown here is derived from an EMBL/GenBank/DDBJ whole genome shotgun (WGS) entry which is preliminary data.</text>
</comment>
<name>A0AAV8Y5N2_9CUCU</name>
<keyword evidence="2" id="KW-1185">Reference proteome</keyword>